<gene>
    <name evidence="2" type="ORF">BJX67DRAFT_382953</name>
</gene>
<proteinExistence type="predicted"/>
<sequence>MPHFINKLLGFVRLSKRRANYELLSSHGEPPRSPLLELPLDILLLIVPHLPLVSQVCLALTCKPLYQLLHSALDDERLAWPRYLTSPITPFGDSPYELFGSNPEIPRNNLLLKLEDSRWLYCCDCLKLHRSYQFDRWAVDRVPPSSRYCGNNVGVVDLCACLALTYSNGVQLASWIQRGVPSRYLHRNIRQEFQFRVIKNKRCLLHNCSVTSQPDAFVALTTMVTLDADSCLIVTTRYNVYWSLPHKALGEAVESLNAYRPPHNTEGIFLCPHMHALAWIYGRYARCTGYQYECRCCDTKSRMLLYNYDGFHSVIQGERNLGIIRYDTYRLWEHSEHPWRWQRASRRPGNRMEKLWYKPF</sequence>
<name>A0ABR4LKX8_9EURO</name>
<evidence type="ECO:0000313" key="2">
    <source>
        <dbReference type="EMBL" id="KAL2865210.1"/>
    </source>
</evidence>
<dbReference type="InterPro" id="IPR036047">
    <property type="entry name" value="F-box-like_dom_sf"/>
</dbReference>
<keyword evidence="3" id="KW-1185">Reference proteome</keyword>
<comment type="caution">
    <text evidence="2">The sequence shown here is derived from an EMBL/GenBank/DDBJ whole genome shotgun (WGS) entry which is preliminary data.</text>
</comment>
<dbReference type="RefSeq" id="XP_070884189.1">
    <property type="nucleotide sequence ID" value="XM_071033333.1"/>
</dbReference>
<organism evidence="2 3">
    <name type="scientific">Aspergillus lucknowensis</name>
    <dbReference type="NCBI Taxonomy" id="176173"/>
    <lineage>
        <taxon>Eukaryota</taxon>
        <taxon>Fungi</taxon>
        <taxon>Dikarya</taxon>
        <taxon>Ascomycota</taxon>
        <taxon>Pezizomycotina</taxon>
        <taxon>Eurotiomycetes</taxon>
        <taxon>Eurotiomycetidae</taxon>
        <taxon>Eurotiales</taxon>
        <taxon>Aspergillaceae</taxon>
        <taxon>Aspergillus</taxon>
        <taxon>Aspergillus subgen. Nidulantes</taxon>
    </lineage>
</organism>
<dbReference type="EMBL" id="JBFXLQ010000033">
    <property type="protein sequence ID" value="KAL2865210.1"/>
    <property type="molecule type" value="Genomic_DNA"/>
</dbReference>
<evidence type="ECO:0000313" key="3">
    <source>
        <dbReference type="Proteomes" id="UP001610432"/>
    </source>
</evidence>
<dbReference type="Pfam" id="PF00646">
    <property type="entry name" value="F-box"/>
    <property type="match status" value="1"/>
</dbReference>
<reference evidence="2 3" key="1">
    <citation type="submission" date="2024-07" db="EMBL/GenBank/DDBJ databases">
        <title>Section-level genome sequencing and comparative genomics of Aspergillus sections Usti and Cavernicolus.</title>
        <authorList>
            <consortium name="Lawrence Berkeley National Laboratory"/>
            <person name="Nybo J.L."/>
            <person name="Vesth T.C."/>
            <person name="Theobald S."/>
            <person name="Frisvad J.C."/>
            <person name="Larsen T.O."/>
            <person name="Kjaerboelling I."/>
            <person name="Rothschild-Mancinelli K."/>
            <person name="Lyhne E.K."/>
            <person name="Kogle M.E."/>
            <person name="Barry K."/>
            <person name="Clum A."/>
            <person name="Na H."/>
            <person name="Ledsgaard L."/>
            <person name="Lin J."/>
            <person name="Lipzen A."/>
            <person name="Kuo A."/>
            <person name="Riley R."/>
            <person name="Mondo S."/>
            <person name="Labutti K."/>
            <person name="Haridas S."/>
            <person name="Pangalinan J."/>
            <person name="Salamov A.A."/>
            <person name="Simmons B.A."/>
            <person name="Magnuson J.K."/>
            <person name="Chen J."/>
            <person name="Drula E."/>
            <person name="Henrissat B."/>
            <person name="Wiebenga A."/>
            <person name="Lubbers R.J."/>
            <person name="Gomes A.C."/>
            <person name="Macurrencykelacurrency M.R."/>
            <person name="Stajich J."/>
            <person name="Grigoriev I.V."/>
            <person name="Mortensen U.H."/>
            <person name="De Vries R.P."/>
            <person name="Baker S.E."/>
            <person name="Andersen M.R."/>
        </authorList>
    </citation>
    <scope>NUCLEOTIDE SEQUENCE [LARGE SCALE GENOMIC DNA]</scope>
    <source>
        <strain evidence="2 3">CBS 449.75</strain>
    </source>
</reference>
<feature type="domain" description="F-box" evidence="1">
    <location>
        <begin position="32"/>
        <end position="83"/>
    </location>
</feature>
<dbReference type="PROSITE" id="PS50181">
    <property type="entry name" value="FBOX"/>
    <property type="match status" value="1"/>
</dbReference>
<dbReference type="Proteomes" id="UP001610432">
    <property type="component" value="Unassembled WGS sequence"/>
</dbReference>
<dbReference type="InterPro" id="IPR001810">
    <property type="entry name" value="F-box_dom"/>
</dbReference>
<dbReference type="GeneID" id="98148405"/>
<accession>A0ABR4LKX8</accession>
<dbReference type="SUPFAM" id="SSF81383">
    <property type="entry name" value="F-box domain"/>
    <property type="match status" value="1"/>
</dbReference>
<evidence type="ECO:0000259" key="1">
    <source>
        <dbReference type="PROSITE" id="PS50181"/>
    </source>
</evidence>
<protein>
    <recommendedName>
        <fullName evidence="1">F-box domain-containing protein</fullName>
    </recommendedName>
</protein>